<feature type="domain" description="Pyrroline-5-carboxylate reductase dimerisation" evidence="14">
    <location>
        <begin position="161"/>
        <end position="265"/>
    </location>
</feature>
<evidence type="ECO:0000256" key="3">
    <source>
        <dbReference type="ARBA" id="ARBA00022490"/>
    </source>
</evidence>
<dbReference type="FunFam" id="1.10.3730.10:FF:000001">
    <property type="entry name" value="Pyrroline-5-carboxylate reductase"/>
    <property type="match status" value="1"/>
</dbReference>
<dbReference type="GO" id="GO:0055129">
    <property type="term" value="P:L-proline biosynthetic process"/>
    <property type="evidence" value="ECO:0007669"/>
    <property type="project" value="UniProtKB-UniRule"/>
</dbReference>
<organism evidence="15 16">
    <name type="scientific">Candidatus Monoglobus merdigallinarum</name>
    <dbReference type="NCBI Taxonomy" id="2838698"/>
    <lineage>
        <taxon>Bacteria</taxon>
        <taxon>Bacillati</taxon>
        <taxon>Bacillota</taxon>
        <taxon>Clostridia</taxon>
        <taxon>Monoglobales</taxon>
        <taxon>Monoglobaceae</taxon>
        <taxon>Monoglobus</taxon>
    </lineage>
</organism>
<evidence type="ECO:0000256" key="8">
    <source>
        <dbReference type="ARBA" id="ARBA00058118"/>
    </source>
</evidence>
<evidence type="ECO:0000313" key="15">
    <source>
        <dbReference type="EMBL" id="HIV85662.1"/>
    </source>
</evidence>
<keyword evidence="3 9" id="KW-0963">Cytoplasm</keyword>
<comment type="subcellular location">
    <subcellularLocation>
        <location evidence="1 9">Cytoplasm</location>
    </subcellularLocation>
</comment>
<evidence type="ECO:0000256" key="10">
    <source>
        <dbReference type="NCBIfam" id="TIGR00112"/>
    </source>
</evidence>
<dbReference type="InterPro" id="IPR000304">
    <property type="entry name" value="Pyrroline-COOH_reductase"/>
</dbReference>
<comment type="catalytic activity">
    <reaction evidence="9">
        <text>L-proline + NAD(+) = (S)-1-pyrroline-5-carboxylate + NADH + 2 H(+)</text>
        <dbReference type="Rhea" id="RHEA:14105"/>
        <dbReference type="ChEBI" id="CHEBI:15378"/>
        <dbReference type="ChEBI" id="CHEBI:17388"/>
        <dbReference type="ChEBI" id="CHEBI:57540"/>
        <dbReference type="ChEBI" id="CHEBI:57945"/>
        <dbReference type="ChEBI" id="CHEBI:60039"/>
        <dbReference type="EC" id="1.5.1.2"/>
    </reaction>
</comment>
<dbReference type="Pfam" id="PF03807">
    <property type="entry name" value="F420_oxidored"/>
    <property type="match status" value="1"/>
</dbReference>
<dbReference type="SUPFAM" id="SSF48179">
    <property type="entry name" value="6-phosphogluconate dehydrogenase C-terminal domain-like"/>
    <property type="match status" value="1"/>
</dbReference>
<accession>A0A9D1PR27</accession>
<keyword evidence="4 9" id="KW-0028">Amino-acid biosynthesis</keyword>
<dbReference type="EMBL" id="DXIJ01000050">
    <property type="protein sequence ID" value="HIV85662.1"/>
    <property type="molecule type" value="Genomic_DNA"/>
</dbReference>
<dbReference type="InterPro" id="IPR008927">
    <property type="entry name" value="6-PGluconate_DH-like_C_sf"/>
</dbReference>
<evidence type="ECO:0000256" key="5">
    <source>
        <dbReference type="ARBA" id="ARBA00022650"/>
    </source>
</evidence>
<evidence type="ECO:0000256" key="4">
    <source>
        <dbReference type="ARBA" id="ARBA00022605"/>
    </source>
</evidence>
<dbReference type="Proteomes" id="UP000824162">
    <property type="component" value="Unassembled WGS sequence"/>
</dbReference>
<evidence type="ECO:0000259" key="14">
    <source>
        <dbReference type="Pfam" id="PF14748"/>
    </source>
</evidence>
<gene>
    <name evidence="9 15" type="primary">proC</name>
    <name evidence="15" type="ORF">H9900_02495</name>
</gene>
<dbReference type="SUPFAM" id="SSF51735">
    <property type="entry name" value="NAD(P)-binding Rossmann-fold domains"/>
    <property type="match status" value="1"/>
</dbReference>
<reference evidence="15" key="1">
    <citation type="journal article" date="2021" name="PeerJ">
        <title>Extensive microbial diversity within the chicken gut microbiome revealed by metagenomics and culture.</title>
        <authorList>
            <person name="Gilroy R."/>
            <person name="Ravi A."/>
            <person name="Getino M."/>
            <person name="Pursley I."/>
            <person name="Horton D.L."/>
            <person name="Alikhan N.F."/>
            <person name="Baker D."/>
            <person name="Gharbi K."/>
            <person name="Hall N."/>
            <person name="Watson M."/>
            <person name="Adriaenssens E.M."/>
            <person name="Foster-Nyarko E."/>
            <person name="Jarju S."/>
            <person name="Secka A."/>
            <person name="Antonio M."/>
            <person name="Oren A."/>
            <person name="Chaudhuri R.R."/>
            <person name="La Ragione R."/>
            <person name="Hildebrand F."/>
            <person name="Pallen M.J."/>
        </authorList>
    </citation>
    <scope>NUCLEOTIDE SEQUENCE</scope>
    <source>
        <strain evidence="15">5790</strain>
    </source>
</reference>
<evidence type="ECO:0000256" key="12">
    <source>
        <dbReference type="RuleBase" id="RU003903"/>
    </source>
</evidence>
<comment type="similarity">
    <text evidence="2 9 12">Belongs to the pyrroline-5-carboxylate reductase family.</text>
</comment>
<feature type="binding site" evidence="11">
    <location>
        <begin position="68"/>
        <end position="71"/>
    </location>
    <ligand>
        <name>NADP(+)</name>
        <dbReference type="ChEBI" id="CHEBI:58349"/>
    </ligand>
</feature>
<comment type="caution">
    <text evidence="15">The sequence shown here is derived from an EMBL/GenBank/DDBJ whole genome shotgun (WGS) entry which is preliminary data.</text>
</comment>
<dbReference type="InterPro" id="IPR036291">
    <property type="entry name" value="NAD(P)-bd_dom_sf"/>
</dbReference>
<feature type="domain" description="Pyrroline-5-carboxylate reductase catalytic N-terminal" evidence="13">
    <location>
        <begin position="3"/>
        <end position="95"/>
    </location>
</feature>
<dbReference type="FunFam" id="3.40.50.720:FF:000190">
    <property type="entry name" value="Pyrroline-5-carboxylate reductase"/>
    <property type="match status" value="1"/>
</dbReference>
<name>A0A9D1PR27_9FIRM</name>
<protein>
    <recommendedName>
        <fullName evidence="9 10">Pyrroline-5-carboxylate reductase</fullName>
        <shortName evidence="9">P5C reductase</shortName>
        <shortName evidence="9">P5CR</shortName>
        <ecNumber evidence="9 10">1.5.1.2</ecNumber>
    </recommendedName>
    <alternativeName>
        <fullName evidence="9">PCA reductase</fullName>
    </alternativeName>
</protein>
<keyword evidence="5 9" id="KW-0641">Proline biosynthesis</keyword>
<evidence type="ECO:0000256" key="9">
    <source>
        <dbReference type="HAMAP-Rule" id="MF_01925"/>
    </source>
</evidence>
<comment type="function">
    <text evidence="8 9">Catalyzes the reduction of 1-pyrroline-5-carboxylate (PCA) to L-proline.</text>
</comment>
<evidence type="ECO:0000256" key="1">
    <source>
        <dbReference type="ARBA" id="ARBA00004496"/>
    </source>
</evidence>
<evidence type="ECO:0000313" key="16">
    <source>
        <dbReference type="Proteomes" id="UP000824162"/>
    </source>
</evidence>
<dbReference type="Gene3D" id="3.40.50.720">
    <property type="entry name" value="NAD(P)-binding Rossmann-like Domain"/>
    <property type="match status" value="1"/>
</dbReference>
<comment type="pathway">
    <text evidence="9 12">Amino-acid biosynthesis; L-proline biosynthesis; L-proline from L-glutamate 5-semialdehyde: step 1/1.</text>
</comment>
<dbReference type="InterPro" id="IPR029036">
    <property type="entry name" value="P5CR_dimer"/>
</dbReference>
<evidence type="ECO:0000256" key="2">
    <source>
        <dbReference type="ARBA" id="ARBA00005525"/>
    </source>
</evidence>
<dbReference type="NCBIfam" id="TIGR00112">
    <property type="entry name" value="proC"/>
    <property type="match status" value="1"/>
</dbReference>
<evidence type="ECO:0000259" key="13">
    <source>
        <dbReference type="Pfam" id="PF03807"/>
    </source>
</evidence>
<evidence type="ECO:0000256" key="7">
    <source>
        <dbReference type="ARBA" id="ARBA00023002"/>
    </source>
</evidence>
<evidence type="ECO:0000256" key="11">
    <source>
        <dbReference type="PIRSR" id="PIRSR000193-1"/>
    </source>
</evidence>
<dbReference type="EC" id="1.5.1.2" evidence="9 10"/>
<dbReference type="GO" id="GO:0004735">
    <property type="term" value="F:pyrroline-5-carboxylate reductase activity"/>
    <property type="evidence" value="ECO:0007669"/>
    <property type="project" value="UniProtKB-UniRule"/>
</dbReference>
<dbReference type="PIRSF" id="PIRSF000193">
    <property type="entry name" value="Pyrrol-5-carb_rd"/>
    <property type="match status" value="1"/>
</dbReference>
<dbReference type="Gene3D" id="1.10.3730.10">
    <property type="entry name" value="ProC C-terminal domain-like"/>
    <property type="match status" value="1"/>
</dbReference>
<dbReference type="GO" id="GO:0005737">
    <property type="term" value="C:cytoplasm"/>
    <property type="evidence" value="ECO:0007669"/>
    <property type="project" value="UniProtKB-SubCell"/>
</dbReference>
<dbReference type="PROSITE" id="PS00521">
    <property type="entry name" value="P5CR"/>
    <property type="match status" value="1"/>
</dbReference>
<dbReference type="PANTHER" id="PTHR11645">
    <property type="entry name" value="PYRROLINE-5-CARBOXYLATE REDUCTASE"/>
    <property type="match status" value="1"/>
</dbReference>
<feature type="binding site" evidence="11">
    <location>
        <begin position="6"/>
        <end position="11"/>
    </location>
    <ligand>
        <name>NADP(+)</name>
        <dbReference type="ChEBI" id="CHEBI:58349"/>
    </ligand>
</feature>
<evidence type="ECO:0000256" key="6">
    <source>
        <dbReference type="ARBA" id="ARBA00022857"/>
    </source>
</evidence>
<dbReference type="Pfam" id="PF14748">
    <property type="entry name" value="P5CR_dimer"/>
    <property type="match status" value="1"/>
</dbReference>
<keyword evidence="6 9" id="KW-0521">NADP</keyword>
<dbReference type="InterPro" id="IPR028939">
    <property type="entry name" value="P5C_Rdtase_cat_N"/>
</dbReference>
<keyword evidence="7 9" id="KW-0560">Oxidoreductase</keyword>
<dbReference type="AlphaFoldDB" id="A0A9D1PR27"/>
<dbReference type="InterPro" id="IPR053790">
    <property type="entry name" value="P5CR-like_CS"/>
</dbReference>
<reference evidence="15" key="2">
    <citation type="submission" date="2021-04" db="EMBL/GenBank/DDBJ databases">
        <authorList>
            <person name="Gilroy R."/>
        </authorList>
    </citation>
    <scope>NUCLEOTIDE SEQUENCE</scope>
    <source>
        <strain evidence="15">5790</strain>
    </source>
</reference>
<proteinExistence type="inferred from homology"/>
<dbReference type="HAMAP" id="MF_01925">
    <property type="entry name" value="P5C_reductase"/>
    <property type="match status" value="1"/>
</dbReference>
<dbReference type="PANTHER" id="PTHR11645:SF0">
    <property type="entry name" value="PYRROLINE-5-CARBOXYLATE REDUCTASE 3"/>
    <property type="match status" value="1"/>
</dbReference>
<sequence>MNIGFIGGGNMATALISGFILSKTVKPEEIFVYDVAEEVLKILSDKFGITPSSSVPELEDKADILIFAVKPNVMPIVLKQINGFKNKLYISIAAGITLDTLTRALGSDKKIVRVMPNTPALVGCGMSVVCVKENIGLIGSDEIEIIDKLFKSVGDTVWLDEKYMNAAIALHSSSPAYIYMLIDAMADSGVKYGIPKQLSLKLAAKAVEGSAKMVLSGDKHPQELKDNVCSPGGTTIAAVCELEKTGFRASVQSAIDACIKKADSM</sequence>
<comment type="catalytic activity">
    <reaction evidence="9 12">
        <text>L-proline + NADP(+) = (S)-1-pyrroline-5-carboxylate + NADPH + 2 H(+)</text>
        <dbReference type="Rhea" id="RHEA:14109"/>
        <dbReference type="ChEBI" id="CHEBI:15378"/>
        <dbReference type="ChEBI" id="CHEBI:17388"/>
        <dbReference type="ChEBI" id="CHEBI:57783"/>
        <dbReference type="ChEBI" id="CHEBI:58349"/>
        <dbReference type="ChEBI" id="CHEBI:60039"/>
        <dbReference type="EC" id="1.5.1.2"/>
    </reaction>
</comment>